<dbReference type="Proteomes" id="UP001221898">
    <property type="component" value="Unassembled WGS sequence"/>
</dbReference>
<feature type="compositionally biased region" description="Polar residues" evidence="1">
    <location>
        <begin position="1"/>
        <end position="20"/>
    </location>
</feature>
<feature type="region of interest" description="Disordered" evidence="1">
    <location>
        <begin position="1"/>
        <end position="22"/>
    </location>
</feature>
<organism evidence="2 3">
    <name type="scientific">Aldrovandia affinis</name>
    <dbReference type="NCBI Taxonomy" id="143900"/>
    <lineage>
        <taxon>Eukaryota</taxon>
        <taxon>Metazoa</taxon>
        <taxon>Chordata</taxon>
        <taxon>Craniata</taxon>
        <taxon>Vertebrata</taxon>
        <taxon>Euteleostomi</taxon>
        <taxon>Actinopterygii</taxon>
        <taxon>Neopterygii</taxon>
        <taxon>Teleostei</taxon>
        <taxon>Notacanthiformes</taxon>
        <taxon>Halosauridae</taxon>
        <taxon>Aldrovandia</taxon>
    </lineage>
</organism>
<accession>A0AAD7S4U7</accession>
<proteinExistence type="predicted"/>
<evidence type="ECO:0000256" key="1">
    <source>
        <dbReference type="SAM" id="MobiDB-lite"/>
    </source>
</evidence>
<reference evidence="2" key="1">
    <citation type="journal article" date="2023" name="Science">
        <title>Genome structures resolve the early diversification of teleost fishes.</title>
        <authorList>
            <person name="Parey E."/>
            <person name="Louis A."/>
            <person name="Montfort J."/>
            <person name="Bouchez O."/>
            <person name="Roques C."/>
            <person name="Iampietro C."/>
            <person name="Lluch J."/>
            <person name="Castinel A."/>
            <person name="Donnadieu C."/>
            <person name="Desvignes T."/>
            <person name="Floi Bucao C."/>
            <person name="Jouanno E."/>
            <person name="Wen M."/>
            <person name="Mejri S."/>
            <person name="Dirks R."/>
            <person name="Jansen H."/>
            <person name="Henkel C."/>
            <person name="Chen W.J."/>
            <person name="Zahm M."/>
            <person name="Cabau C."/>
            <person name="Klopp C."/>
            <person name="Thompson A.W."/>
            <person name="Robinson-Rechavi M."/>
            <person name="Braasch I."/>
            <person name="Lecointre G."/>
            <person name="Bobe J."/>
            <person name="Postlethwait J.H."/>
            <person name="Berthelot C."/>
            <person name="Roest Crollius H."/>
            <person name="Guiguen Y."/>
        </authorList>
    </citation>
    <scope>NUCLEOTIDE SEQUENCE</scope>
    <source>
        <strain evidence="2">NC1722</strain>
    </source>
</reference>
<comment type="caution">
    <text evidence="2">The sequence shown here is derived from an EMBL/GenBank/DDBJ whole genome shotgun (WGS) entry which is preliminary data.</text>
</comment>
<gene>
    <name evidence="2" type="ORF">AAFF_G00025340</name>
</gene>
<evidence type="ECO:0000313" key="2">
    <source>
        <dbReference type="EMBL" id="KAJ8396002.1"/>
    </source>
</evidence>
<name>A0AAD7S4U7_9TELE</name>
<dbReference type="EMBL" id="JAINUG010000110">
    <property type="protein sequence ID" value="KAJ8396002.1"/>
    <property type="molecule type" value="Genomic_DNA"/>
</dbReference>
<sequence length="149" mass="15465">MNSLQSVKESQQTLQQSGDPSMSCPVQILETHGFAATLELLSVRQQQTAPLLVWQAVCDAPGPRRGCRRERERGSLKLREAGKAGGLAFLQTFSAAAAAAARLRAQEAGSGLGHTSGGGGAGLFDVRGILIRPGLSGPRGGSGKNHTFA</sequence>
<keyword evidence="3" id="KW-1185">Reference proteome</keyword>
<evidence type="ECO:0000313" key="3">
    <source>
        <dbReference type="Proteomes" id="UP001221898"/>
    </source>
</evidence>
<protein>
    <submittedName>
        <fullName evidence="2">Uncharacterized protein</fullName>
    </submittedName>
</protein>
<dbReference type="AlphaFoldDB" id="A0AAD7S4U7"/>